<name>A0A841C2Z9_9LACT</name>
<dbReference type="PANTHER" id="PTHR42953">
    <property type="entry name" value="HIGH-AFFINITY ZINC UPTAKE SYSTEM PROTEIN ZNUA-RELATED"/>
    <property type="match status" value="1"/>
</dbReference>
<dbReference type="PANTHER" id="PTHR42953:SF1">
    <property type="entry name" value="METAL-BINDING PROTEIN HI_0362-RELATED"/>
    <property type="match status" value="1"/>
</dbReference>
<keyword evidence="4 5" id="KW-0732">Signal</keyword>
<keyword evidence="3" id="KW-0479">Metal-binding</keyword>
<dbReference type="Gene3D" id="3.40.50.1980">
    <property type="entry name" value="Nitrogenase molybdenum iron protein domain"/>
    <property type="match status" value="2"/>
</dbReference>
<dbReference type="AlphaFoldDB" id="A0A841C2Z9"/>
<evidence type="ECO:0000256" key="5">
    <source>
        <dbReference type="SAM" id="SignalP"/>
    </source>
</evidence>
<dbReference type="GO" id="GO:0030313">
    <property type="term" value="C:cell envelope"/>
    <property type="evidence" value="ECO:0007669"/>
    <property type="project" value="UniProtKB-SubCell"/>
</dbReference>
<keyword evidence="2" id="KW-0813">Transport</keyword>
<accession>A0A841C2Z9</accession>
<feature type="chain" id="PRO_5038452474" evidence="5">
    <location>
        <begin position="22"/>
        <end position="307"/>
    </location>
</feature>
<evidence type="ECO:0000256" key="4">
    <source>
        <dbReference type="ARBA" id="ARBA00022729"/>
    </source>
</evidence>
<reference evidence="6 7" key="1">
    <citation type="submission" date="2020-08" db="EMBL/GenBank/DDBJ databases">
        <title>Genomic Encyclopedia of Type Strains, Phase IV (KMG-IV): sequencing the most valuable type-strain genomes for metagenomic binning, comparative biology and taxonomic classification.</title>
        <authorList>
            <person name="Goeker M."/>
        </authorList>
    </citation>
    <scope>NUCLEOTIDE SEQUENCE [LARGE SCALE GENOMIC DNA]</scope>
    <source>
        <strain evidence="6 7">DSM 14925</strain>
    </source>
</reference>
<proteinExistence type="predicted"/>
<evidence type="ECO:0000256" key="2">
    <source>
        <dbReference type="ARBA" id="ARBA00022448"/>
    </source>
</evidence>
<dbReference type="InterPro" id="IPR006127">
    <property type="entry name" value="ZnuA-like"/>
</dbReference>
<evidence type="ECO:0000256" key="1">
    <source>
        <dbReference type="ARBA" id="ARBA00004196"/>
    </source>
</evidence>
<keyword evidence="7" id="KW-1185">Reference proteome</keyword>
<dbReference type="RefSeq" id="WP_183540294.1">
    <property type="nucleotide sequence ID" value="NZ_JACHHV010000021.1"/>
</dbReference>
<protein>
    <submittedName>
        <fullName evidence="6">Zinc/manganese transport system substrate-binding protein</fullName>
    </submittedName>
</protein>
<dbReference type="PROSITE" id="PS51257">
    <property type="entry name" value="PROKAR_LIPOPROTEIN"/>
    <property type="match status" value="1"/>
</dbReference>
<dbReference type="SUPFAM" id="SSF53807">
    <property type="entry name" value="Helical backbone' metal receptor"/>
    <property type="match status" value="1"/>
</dbReference>
<dbReference type="GO" id="GO:0046872">
    <property type="term" value="F:metal ion binding"/>
    <property type="evidence" value="ECO:0007669"/>
    <property type="project" value="UniProtKB-KW"/>
</dbReference>
<dbReference type="Pfam" id="PF01297">
    <property type="entry name" value="ZnuA"/>
    <property type="match status" value="1"/>
</dbReference>
<evidence type="ECO:0000256" key="3">
    <source>
        <dbReference type="ARBA" id="ARBA00022723"/>
    </source>
</evidence>
<sequence length="307" mass="33523">MNRAKKIAISGIVLLSGLTLVACTKSASSDSNGKIIAVGSENEYANVISQIGGRYVSVTAIMSNPATDPHSYEANTKDASTISKATLVVQNGLGYDNFMNKIESGSKNSKRNVIDVSKALNYPSDTKNPHLWYKTYTMVKLSALVAENLKKQLPEKKQYFEDNLTKFNNSINEVNSGINKLKDEFAGTGVAVTEPVSDYLIESAGLKNMTPWNYQAAVMNGTDPSPQDVRTQENLFKDKKVNVFLYNQQAVDSSTKELLSLAKQNNIPVVGVYETMPTGYSYQKWISAETDAISKAIKDGVSTNTLS</sequence>
<organism evidence="6 7">
    <name type="scientific">Lactovum miscens</name>
    <dbReference type="NCBI Taxonomy" id="190387"/>
    <lineage>
        <taxon>Bacteria</taxon>
        <taxon>Bacillati</taxon>
        <taxon>Bacillota</taxon>
        <taxon>Bacilli</taxon>
        <taxon>Lactobacillales</taxon>
        <taxon>Streptococcaceae</taxon>
        <taxon>Lactovum</taxon>
    </lineage>
</organism>
<dbReference type="EMBL" id="JACHHV010000021">
    <property type="protein sequence ID" value="MBB5888336.1"/>
    <property type="molecule type" value="Genomic_DNA"/>
</dbReference>
<evidence type="ECO:0000313" key="6">
    <source>
        <dbReference type="EMBL" id="MBB5888336.1"/>
    </source>
</evidence>
<feature type="signal peptide" evidence="5">
    <location>
        <begin position="1"/>
        <end position="21"/>
    </location>
</feature>
<dbReference type="InterPro" id="IPR050492">
    <property type="entry name" value="Bact_metal-bind_prot9"/>
</dbReference>
<dbReference type="GO" id="GO:0030001">
    <property type="term" value="P:metal ion transport"/>
    <property type="evidence" value="ECO:0007669"/>
    <property type="project" value="InterPro"/>
</dbReference>
<dbReference type="Proteomes" id="UP000562464">
    <property type="component" value="Unassembled WGS sequence"/>
</dbReference>
<gene>
    <name evidence="6" type="ORF">HNQ37_001229</name>
</gene>
<evidence type="ECO:0000313" key="7">
    <source>
        <dbReference type="Proteomes" id="UP000562464"/>
    </source>
</evidence>
<comment type="subcellular location">
    <subcellularLocation>
        <location evidence="1">Cell envelope</location>
    </subcellularLocation>
</comment>
<comment type="caution">
    <text evidence="6">The sequence shown here is derived from an EMBL/GenBank/DDBJ whole genome shotgun (WGS) entry which is preliminary data.</text>
</comment>